<accession>A0AAW0AH20</accession>
<name>A0AAW0AH20_9AGAR</name>
<gene>
    <name evidence="4" type="ORF">R3P38DRAFT_2551041</name>
</gene>
<dbReference type="PANTHER" id="PTHR33096">
    <property type="entry name" value="CXC2 DOMAIN-CONTAINING PROTEIN"/>
    <property type="match status" value="1"/>
</dbReference>
<dbReference type="Proteomes" id="UP001362999">
    <property type="component" value="Unassembled WGS sequence"/>
</dbReference>
<feature type="domain" description="CxC2-like cysteine cluster KDZ transposase-associated" evidence="3">
    <location>
        <begin position="211"/>
        <end position="317"/>
    </location>
</feature>
<feature type="coiled-coil region" evidence="1">
    <location>
        <begin position="610"/>
        <end position="690"/>
    </location>
</feature>
<dbReference type="Pfam" id="PF18758">
    <property type="entry name" value="KDZ"/>
    <property type="match status" value="1"/>
</dbReference>
<dbReference type="InterPro" id="IPR041457">
    <property type="entry name" value="CxC2_KDZ-assoc"/>
</dbReference>
<dbReference type="InterPro" id="IPR040521">
    <property type="entry name" value="KDZ"/>
</dbReference>
<proteinExistence type="predicted"/>
<protein>
    <submittedName>
        <fullName evidence="4">CxC2 domain-containing protein</fullName>
    </submittedName>
</protein>
<evidence type="ECO:0000259" key="3">
    <source>
        <dbReference type="Pfam" id="PF18803"/>
    </source>
</evidence>
<reference evidence="4 5" key="1">
    <citation type="journal article" date="2024" name="J Genomics">
        <title>Draft genome sequencing and assembly of Favolaschia claudopus CIRM-BRFM 2984 isolated from oak limbs.</title>
        <authorList>
            <person name="Navarro D."/>
            <person name="Drula E."/>
            <person name="Chaduli D."/>
            <person name="Cazenave R."/>
            <person name="Ahrendt S."/>
            <person name="Wang J."/>
            <person name="Lipzen A."/>
            <person name="Daum C."/>
            <person name="Barry K."/>
            <person name="Grigoriev I.V."/>
            <person name="Favel A."/>
            <person name="Rosso M.N."/>
            <person name="Martin F."/>
        </authorList>
    </citation>
    <scope>NUCLEOTIDE SEQUENCE [LARGE SCALE GENOMIC DNA]</scope>
    <source>
        <strain evidence="4 5">CIRM-BRFM 2984</strain>
    </source>
</reference>
<keyword evidence="1" id="KW-0175">Coiled coil</keyword>
<keyword evidence="5" id="KW-1185">Reference proteome</keyword>
<feature type="region of interest" description="Disordered" evidence="2">
    <location>
        <begin position="1"/>
        <end position="21"/>
    </location>
</feature>
<organism evidence="4 5">
    <name type="scientific">Favolaschia claudopus</name>
    <dbReference type="NCBI Taxonomy" id="2862362"/>
    <lineage>
        <taxon>Eukaryota</taxon>
        <taxon>Fungi</taxon>
        <taxon>Dikarya</taxon>
        <taxon>Basidiomycota</taxon>
        <taxon>Agaricomycotina</taxon>
        <taxon>Agaricomycetes</taxon>
        <taxon>Agaricomycetidae</taxon>
        <taxon>Agaricales</taxon>
        <taxon>Marasmiineae</taxon>
        <taxon>Mycenaceae</taxon>
        <taxon>Favolaschia</taxon>
    </lineage>
</organism>
<sequence length="1128" mass="127516">MQKRRSTKAKPVLRGSDRQPNQYVLSQSVDEFLTPTSDIPIQTVVQRPTTDGRRVRSEVISLDPPSPVKRARQQENVIEDHPTLTEDPLDFEPEGVNGELYNMELGGFFAIPATSASTRKKRDPFKPSDMALHEFRALRDEYLREFLRLDGCGDASTEICAGCDAAEPSFRCKDCFGELLYCRACCVDMHKRNPLHRIERWDGRYFSPTSLKSLGLCIQFGHEDCSRSRSAHESFTVLDLNGLHEVAVRFCACERELEMGLARVQLIRRRWFPATSENPRTAFTFRLLDFFHTQTLQGKTTMYDFYTSLEKLTDATGGALSKRYSEFLRSTREYRHILMLKRGGRGHALSGVYGTGPGDLAIRCPACPRPGINLPEDWENAPPETRFLYIIFLALDACFRLKRRLVSSELRDPGLGTGWAYFVEMEPYRQYLLTVTDQVEMSTCSGLAALDYANTKYSRGYSSTGPTGVGDLQKGERYANMDWIFASFLRWIHQRLRKVVSYDIVCQWYKQLKQRLADLPPLVRLHIILLFFAFVIPKMHIHSHILACQLWFSLNLLPGAGQTDGEGIERPWANVGGVASSTREMGPGSRRDCLDDHWAFWNWCKLIGLAALLRKRLDNAKRESAAQTEAFEAFTLEQEERVQGWEEKVAAYEADPQNAPNPYQITHPGMTEAQARLKLAEEEEEAVRKGVPALHDVSPSAFIFEGLELEDEQRRVRVQVELKKAGTTAQKIDLLALRRKLSRGITRFRKLQATYTPGALQALARREAPPDELAENIPLMLPSALSAVERAAGCVASVEHVESLARDAQCSEALQRLRNQLHVKSRLFTYKANHARHQGANTRSQTLVARNESKIRLHSEKYQAAWRALGLLANGDSSRVGWPKLKREDVRVMEDPEELTKRQALRKKQDARRKEKLDRIRAEEGFLIEEEDEEGFEGDGEDEEMVVNPAENMRQVSWIWTMARSHGTDAELEDALRIEWTKARARSKRWAEEVLLLEEEYRRLLVSFEYEAKRWEQRAKDIPVGEVEEAFGEGAIAYALKQAAMYRTLAQRAVVTMTEVHQGRGRRRTQRPVATISSSIGGDEGNGGGDEGDESGDGGSGSDGSDGGGAGNVPSDEEYFMGGGEDDG</sequence>
<feature type="compositionally biased region" description="Acidic residues" evidence="2">
    <location>
        <begin position="1115"/>
        <end position="1128"/>
    </location>
</feature>
<feature type="region of interest" description="Disordered" evidence="2">
    <location>
        <begin position="1058"/>
        <end position="1128"/>
    </location>
</feature>
<dbReference type="Pfam" id="PF18803">
    <property type="entry name" value="CxC2"/>
    <property type="match status" value="1"/>
</dbReference>
<dbReference type="AlphaFoldDB" id="A0AAW0AH20"/>
<dbReference type="EMBL" id="JAWWNJ010000066">
    <property type="protein sequence ID" value="KAK7012312.1"/>
    <property type="molecule type" value="Genomic_DNA"/>
</dbReference>
<comment type="caution">
    <text evidence="4">The sequence shown here is derived from an EMBL/GenBank/DDBJ whole genome shotgun (WGS) entry which is preliminary data.</text>
</comment>
<evidence type="ECO:0000313" key="4">
    <source>
        <dbReference type="EMBL" id="KAK7012312.1"/>
    </source>
</evidence>
<dbReference type="CDD" id="cd19757">
    <property type="entry name" value="Bbox1"/>
    <property type="match status" value="1"/>
</dbReference>
<feature type="compositionally biased region" description="Gly residues" evidence="2">
    <location>
        <begin position="1097"/>
        <end position="1111"/>
    </location>
</feature>
<evidence type="ECO:0000313" key="5">
    <source>
        <dbReference type="Proteomes" id="UP001362999"/>
    </source>
</evidence>
<dbReference type="PANTHER" id="PTHR33096:SF1">
    <property type="entry name" value="CXC1-LIKE CYSTEINE CLUSTER ASSOCIATED WITH KDZ TRANSPOSASES DOMAIN-CONTAINING PROTEIN"/>
    <property type="match status" value="1"/>
</dbReference>
<evidence type="ECO:0000256" key="2">
    <source>
        <dbReference type="SAM" id="MobiDB-lite"/>
    </source>
</evidence>
<evidence type="ECO:0000256" key="1">
    <source>
        <dbReference type="SAM" id="Coils"/>
    </source>
</evidence>